<feature type="transmembrane region" description="Helical" evidence="1">
    <location>
        <begin position="310"/>
        <end position="328"/>
    </location>
</feature>
<organism evidence="3 4">
    <name type="scientific">Fusibacter bizertensis</name>
    <dbReference type="NCBI Taxonomy" id="1488331"/>
    <lineage>
        <taxon>Bacteria</taxon>
        <taxon>Bacillati</taxon>
        <taxon>Bacillota</taxon>
        <taxon>Clostridia</taxon>
        <taxon>Eubacteriales</taxon>
        <taxon>Eubacteriales Family XII. Incertae Sedis</taxon>
        <taxon>Fusibacter</taxon>
    </lineage>
</organism>
<feature type="domain" description="DUF418" evidence="2">
    <location>
        <begin position="221"/>
        <end position="377"/>
    </location>
</feature>
<gene>
    <name evidence="3" type="ORF">QE109_03905</name>
</gene>
<dbReference type="EMBL" id="JARYZI010000002">
    <property type="protein sequence ID" value="MDH8677277.1"/>
    <property type="molecule type" value="Genomic_DNA"/>
</dbReference>
<reference evidence="3 4" key="1">
    <citation type="submission" date="2023-04" db="EMBL/GenBank/DDBJ databases">
        <title>Fusibacter bizertensis strain WBS, isolated from littoral bottom sediments of the Arctic seas - biochemical and genomic analysis.</title>
        <authorList>
            <person name="Brioukhanov A.L."/>
        </authorList>
    </citation>
    <scope>NUCLEOTIDE SEQUENCE [LARGE SCALE GENOMIC DNA]</scope>
    <source>
        <strain evidence="3 4">WBS</strain>
    </source>
</reference>
<evidence type="ECO:0000313" key="3">
    <source>
        <dbReference type="EMBL" id="MDH8677277.1"/>
    </source>
</evidence>
<evidence type="ECO:0000256" key="1">
    <source>
        <dbReference type="SAM" id="Phobius"/>
    </source>
</evidence>
<evidence type="ECO:0000259" key="2">
    <source>
        <dbReference type="Pfam" id="PF04235"/>
    </source>
</evidence>
<dbReference type="InterPro" id="IPR007349">
    <property type="entry name" value="DUF418"/>
</dbReference>
<protein>
    <submittedName>
        <fullName evidence="3">DUF418 domain-containing protein</fullName>
    </submittedName>
</protein>
<name>A0ABT6NA35_9FIRM</name>
<feature type="transmembrane region" description="Helical" evidence="1">
    <location>
        <begin position="273"/>
        <end position="290"/>
    </location>
</feature>
<feature type="transmembrane region" description="Helical" evidence="1">
    <location>
        <begin position="61"/>
        <end position="83"/>
    </location>
</feature>
<feature type="transmembrane region" description="Helical" evidence="1">
    <location>
        <begin position="340"/>
        <end position="359"/>
    </location>
</feature>
<feature type="transmembrane region" description="Helical" evidence="1">
    <location>
        <begin position="200"/>
        <end position="220"/>
    </location>
</feature>
<evidence type="ECO:0000313" key="4">
    <source>
        <dbReference type="Proteomes" id="UP001158045"/>
    </source>
</evidence>
<dbReference type="PANTHER" id="PTHR30590">
    <property type="entry name" value="INNER MEMBRANE PROTEIN"/>
    <property type="match status" value="1"/>
</dbReference>
<accession>A0ABT6NA35</accession>
<feature type="transmembrane region" description="Helical" evidence="1">
    <location>
        <begin position="240"/>
        <end position="261"/>
    </location>
</feature>
<feature type="transmembrane region" description="Helical" evidence="1">
    <location>
        <begin position="20"/>
        <end position="41"/>
    </location>
</feature>
<feature type="transmembrane region" description="Helical" evidence="1">
    <location>
        <begin position="103"/>
        <end position="131"/>
    </location>
</feature>
<dbReference type="Pfam" id="PF04235">
    <property type="entry name" value="DUF418"/>
    <property type="match status" value="1"/>
</dbReference>
<dbReference type="Proteomes" id="UP001158045">
    <property type="component" value="Unassembled WGS sequence"/>
</dbReference>
<comment type="caution">
    <text evidence="3">The sequence shown here is derived from an EMBL/GenBank/DDBJ whole genome shotgun (WGS) entry which is preliminary data.</text>
</comment>
<proteinExistence type="predicted"/>
<sequence>MTSPVERQKRVIEMDVIRCFALFGVLLVNLTMIDATMYSYVASPLLHVDLLDQMASWAIHIFAVGKFYTLFSMLFGLGFYYFLNKPGNPLENEYYYKRRLWLLMFMGVIHLIFVWHGDILHVYAVTGFILFSMRKKDHKALIKQAGILLLFSTALFVIAQGSSEVALQSEMIQASIDAYKQPNYLTMVAYRLGNEVPITLLNLIFVIIKILGLFTIGYAIGKMNIFNKIKENLIQIRRFFMLTAALSLIIIFGYVFAMVNLKNPQVAVFFDELLTLSGAFAYASALILLYNSERFKKIVKPLAAAGQMALTNYLVQTVFFTTYFYGYGLGKFGSLHQPDYILLALVFYVIQVVISNLWLKSHKYGPCEWLWRKLTYLQNR</sequence>
<dbReference type="PANTHER" id="PTHR30590:SF2">
    <property type="entry name" value="INNER MEMBRANE PROTEIN"/>
    <property type="match status" value="1"/>
</dbReference>
<keyword evidence="1" id="KW-1133">Transmembrane helix</keyword>
<keyword evidence="1" id="KW-0472">Membrane</keyword>
<dbReference type="InterPro" id="IPR052529">
    <property type="entry name" value="Bact_Transport_Assoc"/>
</dbReference>
<keyword evidence="1" id="KW-0812">Transmembrane</keyword>
<keyword evidence="4" id="KW-1185">Reference proteome</keyword>
<dbReference type="RefSeq" id="WP_281093089.1">
    <property type="nucleotide sequence ID" value="NZ_JARYZI010000002.1"/>
</dbReference>